<feature type="domain" description="NAD(P)-binding" evidence="1">
    <location>
        <begin position="7"/>
        <end position="139"/>
    </location>
</feature>
<dbReference type="EMBL" id="FTNF01000003">
    <property type="protein sequence ID" value="SIQ57573.1"/>
    <property type="molecule type" value="Genomic_DNA"/>
</dbReference>
<dbReference type="GO" id="GO:0044877">
    <property type="term" value="F:protein-containing complex binding"/>
    <property type="evidence" value="ECO:0007669"/>
    <property type="project" value="TreeGrafter"/>
</dbReference>
<gene>
    <name evidence="2" type="ORF">SAMN05444858_103123</name>
</gene>
<name>A0A1N6TW24_9ACTN</name>
<reference evidence="2 3" key="1">
    <citation type="submission" date="2017-01" db="EMBL/GenBank/DDBJ databases">
        <authorList>
            <person name="Mah S.A."/>
            <person name="Swanson W.J."/>
            <person name="Moy G.W."/>
            <person name="Vacquier V.D."/>
        </authorList>
    </citation>
    <scope>NUCLEOTIDE SEQUENCE [LARGE SCALE GENOMIC DNA]</scope>
    <source>
        <strain evidence="2 3">DSM 45758</strain>
    </source>
</reference>
<dbReference type="InterPro" id="IPR016040">
    <property type="entry name" value="NAD(P)-bd_dom"/>
</dbReference>
<dbReference type="RefSeq" id="WP_076468535.1">
    <property type="nucleotide sequence ID" value="NZ_FTNF01000003.1"/>
</dbReference>
<dbReference type="PANTHER" id="PTHR12126:SF11">
    <property type="entry name" value="NADH DEHYDROGENASE [UBIQUINONE] 1 ALPHA SUBCOMPLEX SUBUNIT 9, MITOCHONDRIAL"/>
    <property type="match status" value="1"/>
</dbReference>
<evidence type="ECO:0000313" key="2">
    <source>
        <dbReference type="EMBL" id="SIQ57573.1"/>
    </source>
</evidence>
<protein>
    <submittedName>
        <fullName evidence="2">Uncharacterized conserved protein YbjT, contains NAD(P)-binding and DUF2867 domains</fullName>
    </submittedName>
</protein>
<evidence type="ECO:0000313" key="3">
    <source>
        <dbReference type="Proteomes" id="UP000186004"/>
    </source>
</evidence>
<sequence>MRVLVTGAAGRLGSMVLPRLLDDGFTVRATNRRPRIDSRLEWAVADLATGAGLTEAVSGVDAVLHLATMPNPARRTYQVDVLGTRELVVAAGRAGVRHLVYVSIVGVDRVPIPYYRHKLAAEQVVAAGPVPWSLLRATQFPGFLDELLQAASRFGPTIGDPAVLAQPVDPGEVAARLAARLTAGPLGGIEEYGGPEVLRFDEAVHAWRAARRSRRPLLPVRVPGRTGRAIRDGGLVTAALPRGTRTWSDYLADTYGGTGRR</sequence>
<dbReference type="PANTHER" id="PTHR12126">
    <property type="entry name" value="NADH-UBIQUINONE OXIDOREDUCTASE 39 KDA SUBUNIT-RELATED"/>
    <property type="match status" value="1"/>
</dbReference>
<dbReference type="SUPFAM" id="SSF51735">
    <property type="entry name" value="NAD(P)-binding Rossmann-fold domains"/>
    <property type="match status" value="1"/>
</dbReference>
<evidence type="ECO:0000259" key="1">
    <source>
        <dbReference type="Pfam" id="PF13460"/>
    </source>
</evidence>
<dbReference type="InterPro" id="IPR051207">
    <property type="entry name" value="ComplexI_NDUFA9_subunit"/>
</dbReference>
<organism evidence="2 3">
    <name type="scientific">Micromonospora avicenniae</name>
    <dbReference type="NCBI Taxonomy" id="1198245"/>
    <lineage>
        <taxon>Bacteria</taxon>
        <taxon>Bacillati</taxon>
        <taxon>Actinomycetota</taxon>
        <taxon>Actinomycetes</taxon>
        <taxon>Micromonosporales</taxon>
        <taxon>Micromonosporaceae</taxon>
        <taxon>Micromonospora</taxon>
    </lineage>
</organism>
<accession>A0A1N6TW24</accession>
<dbReference type="Proteomes" id="UP000186004">
    <property type="component" value="Unassembled WGS sequence"/>
</dbReference>
<keyword evidence="3" id="KW-1185">Reference proteome</keyword>
<dbReference type="AlphaFoldDB" id="A0A1N6TW24"/>
<dbReference type="Gene3D" id="3.40.50.720">
    <property type="entry name" value="NAD(P)-binding Rossmann-like Domain"/>
    <property type="match status" value="1"/>
</dbReference>
<proteinExistence type="predicted"/>
<dbReference type="InterPro" id="IPR036291">
    <property type="entry name" value="NAD(P)-bd_dom_sf"/>
</dbReference>
<dbReference type="STRING" id="1198245.SAMN05444858_103123"/>
<dbReference type="Pfam" id="PF13460">
    <property type="entry name" value="NAD_binding_10"/>
    <property type="match status" value="1"/>
</dbReference>
<dbReference type="OrthoDB" id="9771302at2"/>